<evidence type="ECO:0000256" key="1">
    <source>
        <dbReference type="SAM" id="MobiDB-lite"/>
    </source>
</evidence>
<gene>
    <name evidence="2" type="ORF">FOL47_003271</name>
</gene>
<feature type="compositionally biased region" description="Low complexity" evidence="1">
    <location>
        <begin position="407"/>
        <end position="419"/>
    </location>
</feature>
<feature type="compositionally biased region" description="Low complexity" evidence="1">
    <location>
        <begin position="354"/>
        <end position="381"/>
    </location>
</feature>
<dbReference type="Proteomes" id="UP000591131">
    <property type="component" value="Unassembled WGS sequence"/>
</dbReference>
<accession>A0A7J6N2S7</accession>
<name>A0A7J6N2S7_PERCH</name>
<organism evidence="2 3">
    <name type="scientific">Perkinsus chesapeaki</name>
    <name type="common">Clam parasite</name>
    <name type="synonym">Perkinsus andrewsi</name>
    <dbReference type="NCBI Taxonomy" id="330153"/>
    <lineage>
        <taxon>Eukaryota</taxon>
        <taxon>Sar</taxon>
        <taxon>Alveolata</taxon>
        <taxon>Perkinsozoa</taxon>
        <taxon>Perkinsea</taxon>
        <taxon>Perkinsida</taxon>
        <taxon>Perkinsidae</taxon>
        <taxon>Perkinsus</taxon>
    </lineage>
</organism>
<proteinExistence type="predicted"/>
<keyword evidence="3" id="KW-1185">Reference proteome</keyword>
<feature type="compositionally biased region" description="Basic and acidic residues" evidence="1">
    <location>
        <begin position="251"/>
        <end position="264"/>
    </location>
</feature>
<feature type="region of interest" description="Disordered" evidence="1">
    <location>
        <begin position="547"/>
        <end position="570"/>
    </location>
</feature>
<comment type="caution">
    <text evidence="2">The sequence shown here is derived from an EMBL/GenBank/DDBJ whole genome shotgun (WGS) entry which is preliminary data.</text>
</comment>
<evidence type="ECO:0000313" key="3">
    <source>
        <dbReference type="Proteomes" id="UP000591131"/>
    </source>
</evidence>
<dbReference type="EMBL" id="JAAPAO010000002">
    <property type="protein sequence ID" value="KAF4678209.1"/>
    <property type="molecule type" value="Genomic_DNA"/>
</dbReference>
<protein>
    <submittedName>
        <fullName evidence="2">Uncharacterized protein</fullName>
    </submittedName>
</protein>
<dbReference type="AlphaFoldDB" id="A0A7J6N2S7"/>
<dbReference type="OrthoDB" id="10637688at2759"/>
<feature type="compositionally biased region" description="Acidic residues" evidence="1">
    <location>
        <begin position="60"/>
        <end position="72"/>
    </location>
</feature>
<feature type="region of interest" description="Disordered" evidence="1">
    <location>
        <begin position="50"/>
        <end position="84"/>
    </location>
</feature>
<reference evidence="2 3" key="1">
    <citation type="submission" date="2020-04" db="EMBL/GenBank/DDBJ databases">
        <title>Perkinsus chesapeaki whole genome sequence.</title>
        <authorList>
            <person name="Bogema D.R."/>
        </authorList>
    </citation>
    <scope>NUCLEOTIDE SEQUENCE [LARGE SCALE GENOMIC DNA]</scope>
    <source>
        <strain evidence="2">ATCC PRA-425</strain>
    </source>
</reference>
<evidence type="ECO:0000313" key="2">
    <source>
        <dbReference type="EMBL" id="KAF4678209.1"/>
    </source>
</evidence>
<sequence>MVLRSKRRSASKKGASTIVTLKAPEGLSAETLDLEESNACGLLRGAIPLTDVSSSKADQPEVDSVEEAESQDSSENTSKSGPKFFWMDPSAQATLLELKAKGEQKAARMRTARAQPYVVKGFRVVSKTTPLTPEASRATTSSKWLEEELYGNRARKRSWKVLNDRNLTDARTSSGRRSLFFCCFRGAPALQDDPDIVHYREECVLEHASSDHLMTEQASGGLLTGFADSKREVECEVDDSQNSDCSSSRRSQQDKAPRLPEKVDVAVGRDATEGCYAGKSKQKRYKRSSSDPRPGRAHSNKGHSERGVGVDASVQQDQEEGGNLEQTDADAPTSQPLPPSEPDCTLDLEGMSDGLSPSPKLKSGSPRSRSGRPNLPRLSLSTSRGNSPQVTAFIGTEKAKQRYVIQSAATSPSRPASATGHATPGPSPVHSPPTVAEQTGGGPVKPVRRSSMGLSSLVPRIPLGDDLPSPRTDGALLRARNSAPPLTERTHDRRGKLHYAAVAAENMECTFRPQICAKSRKLAANRKTELELYQPPSPIVVKKDEKKPNTIPKTHNFLPPRRVQYDETAEPRIATTRVSVAQLRAALASSVRKRMKSIDLTPGNTDEK</sequence>
<feature type="region of interest" description="Disordered" evidence="1">
    <location>
        <begin position="237"/>
        <end position="471"/>
    </location>
</feature>